<dbReference type="Proteomes" id="UP000467841">
    <property type="component" value="Unassembled WGS sequence"/>
</dbReference>
<evidence type="ECO:0000313" key="4">
    <source>
        <dbReference type="Proteomes" id="UP000467841"/>
    </source>
</evidence>
<evidence type="ECO:0000259" key="2">
    <source>
        <dbReference type="Pfam" id="PF00078"/>
    </source>
</evidence>
<evidence type="ECO:0000256" key="1">
    <source>
        <dbReference type="SAM" id="MobiDB-lite"/>
    </source>
</evidence>
<proteinExistence type="predicted"/>
<dbReference type="Gene3D" id="3.10.10.10">
    <property type="entry name" value="HIV Type 1 Reverse Transcriptase, subunit A, domain 1"/>
    <property type="match status" value="1"/>
</dbReference>
<dbReference type="AlphaFoldDB" id="A0A6D2HLD5"/>
<name>A0A6D2HLD5_9BRAS</name>
<feature type="compositionally biased region" description="Basic and acidic residues" evidence="1">
    <location>
        <begin position="309"/>
        <end position="320"/>
    </location>
</feature>
<keyword evidence="4" id="KW-1185">Reference proteome</keyword>
<protein>
    <recommendedName>
        <fullName evidence="2">Reverse transcriptase domain-containing protein</fullName>
    </recommendedName>
</protein>
<evidence type="ECO:0000313" key="3">
    <source>
        <dbReference type="EMBL" id="CAA7016767.1"/>
    </source>
</evidence>
<reference evidence="3" key="1">
    <citation type="submission" date="2020-01" db="EMBL/GenBank/DDBJ databases">
        <authorList>
            <person name="Mishra B."/>
        </authorList>
    </citation>
    <scope>NUCLEOTIDE SEQUENCE [LARGE SCALE GENOMIC DNA]</scope>
</reference>
<dbReference type="CDD" id="cd01647">
    <property type="entry name" value="RT_LTR"/>
    <property type="match status" value="1"/>
</dbReference>
<dbReference type="Pfam" id="PF00078">
    <property type="entry name" value="RVT_1"/>
    <property type="match status" value="1"/>
</dbReference>
<dbReference type="InterPro" id="IPR000477">
    <property type="entry name" value="RT_dom"/>
</dbReference>
<dbReference type="InterPro" id="IPR053134">
    <property type="entry name" value="RNA-dir_DNA_polymerase"/>
</dbReference>
<feature type="region of interest" description="Disordered" evidence="1">
    <location>
        <begin position="517"/>
        <end position="537"/>
    </location>
</feature>
<sequence length="694" mass="77737">MIMEEVARNLDQEAVGELVAEEEQLEPEEALEALAIATGPVTRSQTKLLNEDIGRVLSRLSRQPFIPLPSINFHRSIHPFIIPFHLAKSFESIHSIATIQHLLASKCRFSTRDLSPQDFHRQVQRRSLAPHGNRHRSLPALKNGLWYESAFRDDLILNNPRTLEDALCRTNIFIALEEEKAAMAKRHTPTKTQAPKEKSKESTTNQGSTTTGAIGTTRPNAGPRTVMSGTIAPANNQASRTDHVRAPPVEQIRPPSRPEIVPRRRIFAVYCDYHKRPGHATAQCRHLQEYLLGKFTNGDIGIRSSLFSKEPESSASERPRRSVGTPAGQEIPARRTQSRQENADQQKQNHEETNACTTTEGRRPRLNSGSRTSAELDEASVISLKDSDANGLHPAQRSSDGTPGLPNKTQEKASDRILRRHHHDGRHHQTPVRVGQVTKIVKFVVVDKPAIYNAIMGTPWIHSLKAVASTYHQCLKFPTPNETVTIRGSQEMSRICFVAEHKLRHSSQTCVIAAASPTVESSLPPQSEPPRELVSQENIDDRDPERCVGIGTEISTAHELNVDPTFKPIKQKRRKLGHDRAQAVNDEVERLSKAGSIVEVRYPEWLANPVVVKKKNGKWRVCVDFTDLNKACPKDSYPLPHIDRLVEATAGNELLSFMDAFSGYNQIQMHPDDREKTAFITDRGTYCYKVMRSA</sequence>
<feature type="compositionally biased region" description="Basic and acidic residues" evidence="1">
    <location>
        <begin position="341"/>
        <end position="353"/>
    </location>
</feature>
<feature type="region of interest" description="Disordered" evidence="1">
    <location>
        <begin position="183"/>
        <end position="221"/>
    </location>
</feature>
<dbReference type="PANTHER" id="PTHR24559">
    <property type="entry name" value="TRANSPOSON TY3-I GAG-POL POLYPROTEIN"/>
    <property type="match status" value="1"/>
</dbReference>
<dbReference type="EMBL" id="CACVBM020000255">
    <property type="protein sequence ID" value="CAA7016767.1"/>
    <property type="molecule type" value="Genomic_DNA"/>
</dbReference>
<comment type="caution">
    <text evidence="3">The sequence shown here is derived from an EMBL/GenBank/DDBJ whole genome shotgun (WGS) entry which is preliminary data.</text>
</comment>
<feature type="region of interest" description="Disordered" evidence="1">
    <location>
        <begin position="307"/>
        <end position="412"/>
    </location>
</feature>
<feature type="compositionally biased region" description="Polar residues" evidence="1">
    <location>
        <begin position="202"/>
        <end position="219"/>
    </location>
</feature>
<feature type="domain" description="Reverse transcriptase" evidence="2">
    <location>
        <begin position="612"/>
        <end position="692"/>
    </location>
</feature>
<dbReference type="InterPro" id="IPR043128">
    <property type="entry name" value="Rev_trsase/Diguanyl_cyclase"/>
</dbReference>
<organism evidence="3 4">
    <name type="scientific">Microthlaspi erraticum</name>
    <dbReference type="NCBI Taxonomy" id="1685480"/>
    <lineage>
        <taxon>Eukaryota</taxon>
        <taxon>Viridiplantae</taxon>
        <taxon>Streptophyta</taxon>
        <taxon>Embryophyta</taxon>
        <taxon>Tracheophyta</taxon>
        <taxon>Spermatophyta</taxon>
        <taxon>Magnoliopsida</taxon>
        <taxon>eudicotyledons</taxon>
        <taxon>Gunneridae</taxon>
        <taxon>Pentapetalae</taxon>
        <taxon>rosids</taxon>
        <taxon>malvids</taxon>
        <taxon>Brassicales</taxon>
        <taxon>Brassicaceae</taxon>
        <taxon>Coluteocarpeae</taxon>
        <taxon>Microthlaspi</taxon>
    </lineage>
</organism>
<accession>A0A6D2HLD5</accession>
<dbReference type="InterPro" id="IPR043502">
    <property type="entry name" value="DNA/RNA_pol_sf"/>
</dbReference>
<dbReference type="PANTHER" id="PTHR24559:SF431">
    <property type="entry name" value="RNA-DIRECTED DNA POLYMERASE HOMOLOG"/>
    <property type="match status" value="1"/>
</dbReference>
<dbReference type="OrthoDB" id="1928766at2759"/>
<gene>
    <name evidence="3" type="ORF">MERR_LOCUS4002</name>
</gene>
<dbReference type="Gene3D" id="3.30.70.270">
    <property type="match status" value="1"/>
</dbReference>
<dbReference type="SUPFAM" id="SSF56672">
    <property type="entry name" value="DNA/RNA polymerases"/>
    <property type="match status" value="1"/>
</dbReference>